<accession>A0A2N3KS93</accession>
<evidence type="ECO:0000313" key="3">
    <source>
        <dbReference type="EMBL" id="PKR53415.1"/>
    </source>
</evidence>
<sequence>MKHEINRPDGVTPHGTTARSKQGLARKLAAGFVATSLLAGVGGFMALGGSGLLSSAAQAHSYMLGKIMIGHFWAPPVAQDAKGAAVYGPFLNGGSEAITLEGASTDIAEQVRFRVEKDGVESWVDHITLPPNKPVGLAAWREHIWLSGLKQPLEAGGSFDLTLDFGKAGHKTIKIVIESESGH</sequence>
<dbReference type="Pfam" id="PF04314">
    <property type="entry name" value="PCuAC"/>
    <property type="match status" value="1"/>
</dbReference>
<dbReference type="Gene3D" id="2.60.40.1890">
    <property type="entry name" value="PCu(A)C copper chaperone"/>
    <property type="match status" value="1"/>
</dbReference>
<feature type="transmembrane region" description="Helical" evidence="2">
    <location>
        <begin position="28"/>
        <end position="53"/>
    </location>
</feature>
<dbReference type="AlphaFoldDB" id="A0A2N3KS93"/>
<evidence type="ECO:0000313" key="4">
    <source>
        <dbReference type="Proteomes" id="UP000233597"/>
    </source>
</evidence>
<dbReference type="InterPro" id="IPR058248">
    <property type="entry name" value="Lxx211020-like"/>
</dbReference>
<dbReference type="RefSeq" id="WP_101267989.1">
    <property type="nucleotide sequence ID" value="NZ_NWTK01000009.1"/>
</dbReference>
<dbReference type="PANTHER" id="PTHR36302">
    <property type="entry name" value="BLR7088 PROTEIN"/>
    <property type="match status" value="1"/>
</dbReference>
<dbReference type="Proteomes" id="UP000233597">
    <property type="component" value="Unassembled WGS sequence"/>
</dbReference>
<dbReference type="InterPro" id="IPR036182">
    <property type="entry name" value="PCuAC_sf"/>
</dbReference>
<name>A0A2N3KS93_9PROT</name>
<feature type="region of interest" description="Disordered" evidence="1">
    <location>
        <begin position="1"/>
        <end position="20"/>
    </location>
</feature>
<proteinExistence type="predicted"/>
<dbReference type="InterPro" id="IPR007410">
    <property type="entry name" value="LpqE-like"/>
</dbReference>
<evidence type="ECO:0000256" key="2">
    <source>
        <dbReference type="SAM" id="Phobius"/>
    </source>
</evidence>
<gene>
    <name evidence="3" type="ORF">COO20_15095</name>
</gene>
<keyword evidence="2" id="KW-0472">Membrane</keyword>
<dbReference type="EMBL" id="NWTK01000009">
    <property type="protein sequence ID" value="PKR53415.1"/>
    <property type="molecule type" value="Genomic_DNA"/>
</dbReference>
<organism evidence="3 4">
    <name type="scientific">Thalassospira marina</name>
    <dbReference type="NCBI Taxonomy" id="2048283"/>
    <lineage>
        <taxon>Bacteria</taxon>
        <taxon>Pseudomonadati</taxon>
        <taxon>Pseudomonadota</taxon>
        <taxon>Alphaproteobacteria</taxon>
        <taxon>Rhodospirillales</taxon>
        <taxon>Thalassospiraceae</taxon>
        <taxon>Thalassospira</taxon>
    </lineage>
</organism>
<dbReference type="OrthoDB" id="9796962at2"/>
<dbReference type="SUPFAM" id="SSF110087">
    <property type="entry name" value="DR1885-like metal-binding protein"/>
    <property type="match status" value="1"/>
</dbReference>
<protein>
    <recommendedName>
        <fullName evidence="5">Copper chaperone PCu(A)C</fullName>
    </recommendedName>
</protein>
<evidence type="ECO:0008006" key="5">
    <source>
        <dbReference type="Google" id="ProtNLM"/>
    </source>
</evidence>
<dbReference type="PANTHER" id="PTHR36302:SF1">
    <property type="entry name" value="COPPER CHAPERONE PCU(A)C"/>
    <property type="match status" value="1"/>
</dbReference>
<reference evidence="3 4" key="1">
    <citation type="submission" date="2017-09" db="EMBL/GenBank/DDBJ databases">
        <title>Biodiversity and function of Thalassospira species in the particle-attached aromatic-hydrocarbon-degrading consortia from the surface seawater of the South China Sea.</title>
        <authorList>
            <person name="Dong C."/>
            <person name="Liu R."/>
            <person name="Shao Z."/>
        </authorList>
    </citation>
    <scope>NUCLEOTIDE SEQUENCE [LARGE SCALE GENOMIC DNA]</scope>
    <source>
        <strain evidence="3 4">CSC1P2</strain>
    </source>
</reference>
<evidence type="ECO:0000256" key="1">
    <source>
        <dbReference type="SAM" id="MobiDB-lite"/>
    </source>
</evidence>
<keyword evidence="2" id="KW-1133">Transmembrane helix</keyword>
<comment type="caution">
    <text evidence="3">The sequence shown here is derived from an EMBL/GenBank/DDBJ whole genome shotgun (WGS) entry which is preliminary data.</text>
</comment>
<keyword evidence="2" id="KW-0812">Transmembrane</keyword>